<accession>A0ABD5U9M1</accession>
<protein>
    <submittedName>
        <fullName evidence="1">Uncharacterized protein</fullName>
    </submittedName>
</protein>
<dbReference type="Proteomes" id="UP001596406">
    <property type="component" value="Unassembled WGS sequence"/>
</dbReference>
<gene>
    <name evidence="1" type="ORF">ACFQHK_12000</name>
</gene>
<dbReference type="RefSeq" id="WP_304448896.1">
    <property type="nucleotide sequence ID" value="NZ_JARRAH010000001.1"/>
</dbReference>
<reference evidence="1 2" key="1">
    <citation type="journal article" date="2019" name="Int. J. Syst. Evol. Microbiol.">
        <title>The Global Catalogue of Microorganisms (GCM) 10K type strain sequencing project: providing services to taxonomists for standard genome sequencing and annotation.</title>
        <authorList>
            <consortium name="The Broad Institute Genomics Platform"/>
            <consortium name="The Broad Institute Genome Sequencing Center for Infectious Disease"/>
            <person name="Wu L."/>
            <person name="Ma J."/>
        </authorList>
    </citation>
    <scope>NUCLEOTIDE SEQUENCE [LARGE SCALE GENOMIC DNA]</scope>
    <source>
        <strain evidence="1 2">PSRA2</strain>
    </source>
</reference>
<sequence>MTDEGRALLTVRERDILSGEADVSDNYRYKVQSIVRTRIRKHLGEDIEFLREFFPEVYDIAITEVCESDEP</sequence>
<comment type="caution">
    <text evidence="1">The sequence shown here is derived from an EMBL/GenBank/DDBJ whole genome shotgun (WGS) entry which is preliminary data.</text>
</comment>
<dbReference type="EMBL" id="JBHSXM010000001">
    <property type="protein sequence ID" value="MFC6837229.1"/>
    <property type="molecule type" value="Genomic_DNA"/>
</dbReference>
<dbReference type="AlphaFoldDB" id="A0ABD5U9M1"/>
<name>A0ABD5U9M1_9EURY</name>
<keyword evidence="2" id="KW-1185">Reference proteome</keyword>
<evidence type="ECO:0000313" key="1">
    <source>
        <dbReference type="EMBL" id="MFC6837229.1"/>
    </source>
</evidence>
<evidence type="ECO:0000313" key="2">
    <source>
        <dbReference type="Proteomes" id="UP001596406"/>
    </source>
</evidence>
<proteinExistence type="predicted"/>
<organism evidence="1 2">
    <name type="scientific">Halomarina ordinaria</name>
    <dbReference type="NCBI Taxonomy" id="3033939"/>
    <lineage>
        <taxon>Archaea</taxon>
        <taxon>Methanobacteriati</taxon>
        <taxon>Methanobacteriota</taxon>
        <taxon>Stenosarchaea group</taxon>
        <taxon>Halobacteria</taxon>
        <taxon>Halobacteriales</taxon>
        <taxon>Natronomonadaceae</taxon>
        <taxon>Halomarina</taxon>
    </lineage>
</organism>